<organism evidence="6 7">
    <name type="scientific">Hyaloscypha hepaticicola</name>
    <dbReference type="NCBI Taxonomy" id="2082293"/>
    <lineage>
        <taxon>Eukaryota</taxon>
        <taxon>Fungi</taxon>
        <taxon>Dikarya</taxon>
        <taxon>Ascomycota</taxon>
        <taxon>Pezizomycotina</taxon>
        <taxon>Leotiomycetes</taxon>
        <taxon>Helotiales</taxon>
        <taxon>Hyaloscyphaceae</taxon>
        <taxon>Hyaloscypha</taxon>
    </lineage>
</organism>
<dbReference type="InterPro" id="IPR008927">
    <property type="entry name" value="6-PGluconate_DH-like_C_sf"/>
</dbReference>
<evidence type="ECO:0000259" key="4">
    <source>
        <dbReference type="Pfam" id="PF02558"/>
    </source>
</evidence>
<dbReference type="GO" id="GO:0050661">
    <property type="term" value="F:NADP binding"/>
    <property type="evidence" value="ECO:0007669"/>
    <property type="project" value="TreeGrafter"/>
</dbReference>
<protein>
    <submittedName>
        <fullName evidence="6">6-phosphogluconate dehydrogenase C-terminal domain-like protein</fullName>
    </submittedName>
</protein>
<dbReference type="AlphaFoldDB" id="A0A2J6PK04"/>
<dbReference type="Gene3D" id="1.10.1040.10">
    <property type="entry name" value="N-(1-d-carboxylethyl)-l-norvaline Dehydrogenase, domain 2"/>
    <property type="match status" value="1"/>
</dbReference>
<keyword evidence="2" id="KW-0521">NADP</keyword>
<gene>
    <name evidence="6" type="ORF">NA56DRAFT_583902</name>
</gene>
<accession>A0A2J6PK04</accession>
<dbReference type="PANTHER" id="PTHR43765">
    <property type="entry name" value="2-DEHYDROPANTOATE 2-REDUCTASE-RELATED"/>
    <property type="match status" value="1"/>
</dbReference>
<keyword evidence="3" id="KW-0560">Oxidoreductase</keyword>
<evidence type="ECO:0000256" key="2">
    <source>
        <dbReference type="ARBA" id="ARBA00022857"/>
    </source>
</evidence>
<dbReference type="PANTHER" id="PTHR43765:SF2">
    <property type="entry name" value="2-DEHYDROPANTOATE 2-REDUCTASE"/>
    <property type="match status" value="1"/>
</dbReference>
<evidence type="ECO:0000259" key="5">
    <source>
        <dbReference type="Pfam" id="PF08546"/>
    </source>
</evidence>
<dbReference type="STRING" id="1745343.A0A2J6PK04"/>
<dbReference type="InterPro" id="IPR050838">
    <property type="entry name" value="Ketopantoate_reductase"/>
</dbReference>
<evidence type="ECO:0000256" key="1">
    <source>
        <dbReference type="ARBA" id="ARBA00007870"/>
    </source>
</evidence>
<dbReference type="Pfam" id="PF02558">
    <property type="entry name" value="ApbA"/>
    <property type="match status" value="1"/>
</dbReference>
<dbReference type="EMBL" id="KZ613522">
    <property type="protein sequence ID" value="PMD14371.1"/>
    <property type="molecule type" value="Genomic_DNA"/>
</dbReference>
<dbReference type="GO" id="GO:0005739">
    <property type="term" value="C:mitochondrion"/>
    <property type="evidence" value="ECO:0007669"/>
    <property type="project" value="TreeGrafter"/>
</dbReference>
<sequence length="420" mass="48223">MWHKPWRPYRQVIQEEQKKEAERDLSKQLELQKEQVEFNPTIHVLGMGTAGKYIAHSLAGLPHGPPVTLLIHRPLHMQIWHDEGAAIKILTNGEYHVQKGFHIESCSAFQREDPSQQYPGFGPNLEHSAEPPNTVIENLIVTTDMNTTLSALSRIKHRVRKSTTICLFHDGLGIIEEINKSFFPNPHDRPTYVMGRMSHDLKSTDRHFTVVENKSGEIWLTKLAKAVEIQEDWSMPTIRKMDSMPPQALHLIHHLLRAPELNAKGSDQQTFFINQLEHLIIGAVIGPLSVAFDCSNDQLLYNFSIAQYIRYLLHETTKIIKSFPEFATPRQFEDTFRVDKLEARIISCLKQSGKNVSQMLQDVRAGRKTDIDFYTGYLVTRAKELGIECPINHMLLYLVKGRQGIKSREKNMYIPFEDGN</sequence>
<dbReference type="Proteomes" id="UP000235672">
    <property type="component" value="Unassembled WGS sequence"/>
</dbReference>
<evidence type="ECO:0000313" key="6">
    <source>
        <dbReference type="EMBL" id="PMD14371.1"/>
    </source>
</evidence>
<dbReference type="Pfam" id="PF08546">
    <property type="entry name" value="ApbA_C"/>
    <property type="match status" value="1"/>
</dbReference>
<dbReference type="InterPro" id="IPR013332">
    <property type="entry name" value="KPR_N"/>
</dbReference>
<feature type="domain" description="Ketopantoate reductase C-terminal" evidence="5">
    <location>
        <begin position="275"/>
        <end position="403"/>
    </location>
</feature>
<dbReference type="InterPro" id="IPR013752">
    <property type="entry name" value="KPA_reductase"/>
</dbReference>
<dbReference type="OrthoDB" id="73846at2759"/>
<name>A0A2J6PK04_9HELO</name>
<proteinExistence type="inferred from homology"/>
<evidence type="ECO:0000313" key="7">
    <source>
        <dbReference type="Proteomes" id="UP000235672"/>
    </source>
</evidence>
<dbReference type="Gene3D" id="3.40.50.720">
    <property type="entry name" value="NAD(P)-binding Rossmann-like Domain"/>
    <property type="match status" value="1"/>
</dbReference>
<reference evidence="6 7" key="1">
    <citation type="submission" date="2016-05" db="EMBL/GenBank/DDBJ databases">
        <title>A degradative enzymes factory behind the ericoid mycorrhizal symbiosis.</title>
        <authorList>
            <consortium name="DOE Joint Genome Institute"/>
            <person name="Martino E."/>
            <person name="Morin E."/>
            <person name="Grelet G."/>
            <person name="Kuo A."/>
            <person name="Kohler A."/>
            <person name="Daghino S."/>
            <person name="Barry K."/>
            <person name="Choi C."/>
            <person name="Cichocki N."/>
            <person name="Clum A."/>
            <person name="Copeland A."/>
            <person name="Hainaut M."/>
            <person name="Haridas S."/>
            <person name="Labutti K."/>
            <person name="Lindquist E."/>
            <person name="Lipzen A."/>
            <person name="Khouja H.-R."/>
            <person name="Murat C."/>
            <person name="Ohm R."/>
            <person name="Olson A."/>
            <person name="Spatafora J."/>
            <person name="Veneault-Fourrey C."/>
            <person name="Henrissat B."/>
            <person name="Grigoriev I."/>
            <person name="Martin F."/>
            <person name="Perotto S."/>
        </authorList>
    </citation>
    <scope>NUCLEOTIDE SEQUENCE [LARGE SCALE GENOMIC DNA]</scope>
    <source>
        <strain evidence="6 7">UAMH 7357</strain>
    </source>
</reference>
<feature type="domain" description="Ketopantoate reductase N-terminal" evidence="4">
    <location>
        <begin position="42"/>
        <end position="222"/>
    </location>
</feature>
<keyword evidence="7" id="KW-1185">Reference proteome</keyword>
<dbReference type="GO" id="GO:0008677">
    <property type="term" value="F:2-dehydropantoate 2-reductase activity"/>
    <property type="evidence" value="ECO:0007669"/>
    <property type="project" value="TreeGrafter"/>
</dbReference>
<dbReference type="SUPFAM" id="SSF48179">
    <property type="entry name" value="6-phosphogluconate dehydrogenase C-terminal domain-like"/>
    <property type="match status" value="1"/>
</dbReference>
<comment type="similarity">
    <text evidence="1">Belongs to the ketopantoate reductase family.</text>
</comment>
<dbReference type="InterPro" id="IPR013328">
    <property type="entry name" value="6PGD_dom2"/>
</dbReference>
<evidence type="ECO:0000256" key="3">
    <source>
        <dbReference type="ARBA" id="ARBA00023002"/>
    </source>
</evidence>